<sequence>MTLINVERIKLFTTRSPYWCLALILVAAVGFALIFGLAEQGREATVFLSQIGLQLGLSVFMVLAVLAVTTEYRFGTIRTTFLAVPQRVRTLVAKTVLLVVLGAVVGLIAAFLAFFLTKTLATFPEEPLVLETGEQWRMVAGHAALFAIGAIIAVAVGILVRQSAGAIAIVLLWPLLIESLIQLIPNIGPDIQPWMPFTAGAKFVSPTDGGAGGMFNIGQSGPTAVQGLLVFLATGIVLWVISLIVLNRRDA</sequence>
<feature type="transmembrane region" description="Helical" evidence="1">
    <location>
        <begin position="224"/>
        <end position="246"/>
    </location>
</feature>
<feature type="transmembrane region" description="Helical" evidence="1">
    <location>
        <begin position="136"/>
        <end position="159"/>
    </location>
</feature>
<feature type="transmembrane region" description="Helical" evidence="1">
    <location>
        <begin position="18"/>
        <end position="38"/>
    </location>
</feature>
<dbReference type="AlphaFoldDB" id="A0A939C0J8"/>
<keyword evidence="3" id="KW-1185">Reference proteome</keyword>
<organism evidence="2 3">
    <name type="scientific">Nakamurella leprariae</name>
    <dbReference type="NCBI Taxonomy" id="2803911"/>
    <lineage>
        <taxon>Bacteria</taxon>
        <taxon>Bacillati</taxon>
        <taxon>Actinomycetota</taxon>
        <taxon>Actinomycetes</taxon>
        <taxon>Nakamurellales</taxon>
        <taxon>Nakamurellaceae</taxon>
        <taxon>Nakamurella</taxon>
    </lineage>
</organism>
<comment type="caution">
    <text evidence="2">The sequence shown here is derived from an EMBL/GenBank/DDBJ whole genome shotgun (WGS) entry which is preliminary data.</text>
</comment>
<evidence type="ECO:0000313" key="3">
    <source>
        <dbReference type="Proteomes" id="UP000663792"/>
    </source>
</evidence>
<dbReference type="EMBL" id="JAERWK010000021">
    <property type="protein sequence ID" value="MBM9468836.1"/>
    <property type="molecule type" value="Genomic_DNA"/>
</dbReference>
<evidence type="ECO:0000313" key="2">
    <source>
        <dbReference type="EMBL" id="MBM9468836.1"/>
    </source>
</evidence>
<reference evidence="2" key="1">
    <citation type="submission" date="2021-01" db="EMBL/GenBank/DDBJ databases">
        <title>YIM 132084 draft genome.</title>
        <authorList>
            <person name="An D."/>
        </authorList>
    </citation>
    <scope>NUCLEOTIDE SEQUENCE</scope>
    <source>
        <strain evidence="2">YIM 132084</strain>
    </source>
</reference>
<proteinExistence type="predicted"/>
<evidence type="ECO:0008006" key="4">
    <source>
        <dbReference type="Google" id="ProtNLM"/>
    </source>
</evidence>
<keyword evidence="1" id="KW-1133">Transmembrane helix</keyword>
<dbReference type="RefSeq" id="WP_205261793.1">
    <property type="nucleotide sequence ID" value="NZ_JAERWK010000021.1"/>
</dbReference>
<protein>
    <recommendedName>
        <fullName evidence="4">ABC transporter permease</fullName>
    </recommendedName>
</protein>
<dbReference type="Proteomes" id="UP000663792">
    <property type="component" value="Unassembled WGS sequence"/>
</dbReference>
<accession>A0A939C0J8</accession>
<keyword evidence="1" id="KW-0472">Membrane</keyword>
<feature type="transmembrane region" description="Helical" evidence="1">
    <location>
        <begin position="166"/>
        <end position="185"/>
    </location>
</feature>
<keyword evidence="1" id="KW-0812">Transmembrane</keyword>
<feature type="transmembrane region" description="Helical" evidence="1">
    <location>
        <begin position="91"/>
        <end position="116"/>
    </location>
</feature>
<gene>
    <name evidence="2" type="ORF">JL106_16250</name>
</gene>
<name>A0A939C0J8_9ACTN</name>
<feature type="transmembrane region" description="Helical" evidence="1">
    <location>
        <begin position="44"/>
        <end position="70"/>
    </location>
</feature>
<evidence type="ECO:0000256" key="1">
    <source>
        <dbReference type="SAM" id="Phobius"/>
    </source>
</evidence>